<dbReference type="Proteomes" id="UP000185696">
    <property type="component" value="Unassembled WGS sequence"/>
</dbReference>
<proteinExistence type="predicted"/>
<dbReference type="InterPro" id="IPR020084">
    <property type="entry name" value="NUDIX_hydrolase_CS"/>
</dbReference>
<dbReference type="Gene3D" id="3.90.79.10">
    <property type="entry name" value="Nucleoside Triphosphate Pyrophosphohydrolase"/>
    <property type="match status" value="1"/>
</dbReference>
<keyword evidence="5" id="KW-1185">Reference proteome</keyword>
<comment type="cofactor">
    <cofactor evidence="1">
        <name>Mg(2+)</name>
        <dbReference type="ChEBI" id="CHEBI:18420"/>
    </cofactor>
</comment>
<name>A0A7Z0WQY6_9PSEU</name>
<accession>A0A7Z0WQY6</accession>
<dbReference type="SUPFAM" id="SSF55811">
    <property type="entry name" value="Nudix"/>
    <property type="match status" value="1"/>
</dbReference>
<evidence type="ECO:0000313" key="4">
    <source>
        <dbReference type="EMBL" id="OLF12851.1"/>
    </source>
</evidence>
<evidence type="ECO:0000259" key="3">
    <source>
        <dbReference type="PROSITE" id="PS51462"/>
    </source>
</evidence>
<dbReference type="PANTHER" id="PTHR43046">
    <property type="entry name" value="GDP-MANNOSE MANNOSYL HYDROLASE"/>
    <property type="match status" value="1"/>
</dbReference>
<dbReference type="PROSITE" id="PS51462">
    <property type="entry name" value="NUDIX"/>
    <property type="match status" value="1"/>
</dbReference>
<evidence type="ECO:0000256" key="2">
    <source>
        <dbReference type="ARBA" id="ARBA00022801"/>
    </source>
</evidence>
<dbReference type="OrthoDB" id="3404294at2"/>
<dbReference type="InterPro" id="IPR015797">
    <property type="entry name" value="NUDIX_hydrolase-like_dom_sf"/>
</dbReference>
<dbReference type="PANTHER" id="PTHR43046:SF2">
    <property type="entry name" value="8-OXO-DGTP DIPHOSPHATASE-RELATED"/>
    <property type="match status" value="1"/>
</dbReference>
<keyword evidence="2" id="KW-0378">Hydrolase</keyword>
<evidence type="ECO:0000313" key="5">
    <source>
        <dbReference type="Proteomes" id="UP000185696"/>
    </source>
</evidence>
<organism evidence="4 5">
    <name type="scientific">Actinophytocola xinjiangensis</name>
    <dbReference type="NCBI Taxonomy" id="485602"/>
    <lineage>
        <taxon>Bacteria</taxon>
        <taxon>Bacillati</taxon>
        <taxon>Actinomycetota</taxon>
        <taxon>Actinomycetes</taxon>
        <taxon>Pseudonocardiales</taxon>
        <taxon>Pseudonocardiaceae</taxon>
    </lineage>
</organism>
<protein>
    <recommendedName>
        <fullName evidence="3">Nudix hydrolase domain-containing protein</fullName>
    </recommendedName>
</protein>
<dbReference type="EMBL" id="MSIF01000002">
    <property type="protein sequence ID" value="OLF12851.1"/>
    <property type="molecule type" value="Genomic_DNA"/>
</dbReference>
<dbReference type="GO" id="GO:0016787">
    <property type="term" value="F:hydrolase activity"/>
    <property type="evidence" value="ECO:0007669"/>
    <property type="project" value="UniProtKB-KW"/>
</dbReference>
<reference evidence="4 5" key="1">
    <citation type="submission" date="2016-12" db="EMBL/GenBank/DDBJ databases">
        <title>The draft genome sequence of Actinophytocola xinjiangensis.</title>
        <authorList>
            <person name="Wang W."/>
            <person name="Yuan L."/>
        </authorList>
    </citation>
    <scope>NUCLEOTIDE SEQUENCE [LARGE SCALE GENOMIC DNA]</scope>
    <source>
        <strain evidence="4 5">CGMCC 4.4663</strain>
    </source>
</reference>
<feature type="domain" description="Nudix hydrolase" evidence="3">
    <location>
        <begin position="20"/>
        <end position="145"/>
    </location>
</feature>
<dbReference type="Pfam" id="PF00293">
    <property type="entry name" value="NUDIX"/>
    <property type="match status" value="1"/>
</dbReference>
<gene>
    <name evidence="4" type="ORF">BLA60_06160</name>
</gene>
<evidence type="ECO:0000256" key="1">
    <source>
        <dbReference type="ARBA" id="ARBA00001946"/>
    </source>
</evidence>
<dbReference type="InterPro" id="IPR000086">
    <property type="entry name" value="NUDIX_hydrolase_dom"/>
</dbReference>
<dbReference type="RefSeq" id="WP_075131759.1">
    <property type="nucleotide sequence ID" value="NZ_MSIF01000002.1"/>
</dbReference>
<dbReference type="PROSITE" id="PS00893">
    <property type="entry name" value="NUDIX_BOX"/>
    <property type="match status" value="1"/>
</dbReference>
<comment type="caution">
    <text evidence="4">The sequence shown here is derived from an EMBL/GenBank/DDBJ whole genome shotgun (WGS) entry which is preliminary data.</text>
</comment>
<dbReference type="AlphaFoldDB" id="A0A7Z0WQY6"/>
<sequence>MTRRDGDGLVECGQGHTHWGRFGAAGLLVHHDGFVLLQHRAKLTIGGDTWGVFGGARDSDETPVQAALRETSEESTLEVSTVTVRAVMHEDHGGWAYDTVIGTVAGRAEVGPASWESAGAAWVPVDEVADQDLFGPFADAWPRLRPCLRRPVLVVDVANVMGSRADGWWRDRAGAAARLRDEVAAVGGVTGMGPFDRAFPEKVLVVEGKARGIGAGGTSVDVVSAAGDGDDQIVASVRGILAEDPGALCLVVTADRELKARCRAAGAEVTGPRWLLHQL</sequence>